<dbReference type="EMBL" id="ACZR01000006">
    <property type="protein sequence ID" value="EEX50734.1"/>
    <property type="molecule type" value="Genomic_DNA"/>
</dbReference>
<dbReference type="OrthoDB" id="7025041at2"/>
<evidence type="ECO:0000256" key="2">
    <source>
        <dbReference type="ARBA" id="ARBA00022448"/>
    </source>
</evidence>
<keyword evidence="4" id="KW-0653">Protein transport</keyword>
<dbReference type="HOGENOM" id="CLU_091014_3_1_6"/>
<protein>
    <recommendedName>
        <fullName evidence="8">Outer membrane lipoprotein carrier protein LolA</fullName>
    </recommendedName>
</protein>
<accession>C9PNU3</accession>
<evidence type="ECO:0000313" key="7">
    <source>
        <dbReference type="Proteomes" id="UP000005519"/>
    </source>
</evidence>
<keyword evidence="3 5" id="KW-0732">Signal</keyword>
<dbReference type="STRING" id="667128.HMPREF0621_0675"/>
<comment type="caution">
    <text evidence="6">The sequence shown here is derived from an EMBL/GenBank/DDBJ whole genome shotgun (WGS) entry which is preliminary data.</text>
</comment>
<dbReference type="Proteomes" id="UP000005519">
    <property type="component" value="Unassembled WGS sequence"/>
</dbReference>
<reference evidence="6 7" key="1">
    <citation type="submission" date="2009-10" db="EMBL/GenBank/DDBJ databases">
        <authorList>
            <person name="Muzny D."/>
            <person name="Qin X."/>
            <person name="Deng J."/>
            <person name="Jiang H."/>
            <person name="Liu Y."/>
            <person name="Qu J."/>
            <person name="Song X.-Z."/>
            <person name="Zhang L."/>
            <person name="Thornton R."/>
            <person name="Coyle M."/>
            <person name="Francisco L."/>
            <person name="Jackson L."/>
            <person name="Javaid M."/>
            <person name="Korchina V."/>
            <person name="Kovar C."/>
            <person name="Mata R."/>
            <person name="Mathew T."/>
            <person name="Ngo R."/>
            <person name="Nguyen L."/>
            <person name="Nguyen N."/>
            <person name="Okwuonu G."/>
            <person name="Ongeri F."/>
            <person name="Pham C."/>
            <person name="Simmons D."/>
            <person name="Wilczek-Boney K."/>
            <person name="Hale W."/>
            <person name="Jakkamsetti A."/>
            <person name="Pham P."/>
            <person name="Ruth R."/>
            <person name="San Lucas F."/>
            <person name="Warren J."/>
            <person name="Zhang J."/>
            <person name="Zhao Z."/>
            <person name="Zhou C."/>
            <person name="Zhu D."/>
            <person name="Lee S."/>
            <person name="Bess C."/>
            <person name="Blankenburg K."/>
            <person name="Forbes L."/>
            <person name="Fu Q."/>
            <person name="Gubbala S."/>
            <person name="Hirani K."/>
            <person name="Jayaseelan J.C."/>
            <person name="Lara F."/>
            <person name="Munidasa M."/>
            <person name="Palculict T."/>
            <person name="Patil S."/>
            <person name="Pu L.-L."/>
            <person name="Saada N."/>
            <person name="Tang L."/>
            <person name="Weissenberger G."/>
            <person name="Zhu Y."/>
            <person name="Hemphill L."/>
            <person name="Shang Y."/>
            <person name="Youmans B."/>
            <person name="Ayvaz T."/>
            <person name="Ross M."/>
            <person name="Santibanez J."/>
            <person name="Aqrawi P."/>
            <person name="Gross S."/>
            <person name="Joshi V."/>
            <person name="Fowler G."/>
            <person name="Nazareth L."/>
            <person name="Reid J."/>
            <person name="Worley K."/>
            <person name="Petrosino J."/>
            <person name="Highlander S."/>
            <person name="Gibbs R."/>
        </authorList>
    </citation>
    <scope>NUCLEOTIDE SEQUENCE [LARGE SCALE GENOMIC DNA]</scope>
    <source>
        <strain evidence="6 7">ATCC 43325</strain>
    </source>
</reference>
<organism evidence="6 7">
    <name type="scientific">Pasteurella dagmatis ATCC 43325</name>
    <dbReference type="NCBI Taxonomy" id="667128"/>
    <lineage>
        <taxon>Bacteria</taxon>
        <taxon>Pseudomonadati</taxon>
        <taxon>Pseudomonadota</taxon>
        <taxon>Gammaproteobacteria</taxon>
        <taxon>Pasteurellales</taxon>
        <taxon>Pasteurellaceae</taxon>
        <taxon>Pasteurella</taxon>
    </lineage>
</organism>
<name>C9PNU3_9PAST</name>
<dbReference type="RefSeq" id="WP_005763542.1">
    <property type="nucleotide sequence ID" value="NZ_GG704811.1"/>
</dbReference>
<evidence type="ECO:0000256" key="5">
    <source>
        <dbReference type="SAM" id="SignalP"/>
    </source>
</evidence>
<dbReference type="Pfam" id="PF03548">
    <property type="entry name" value="LolA"/>
    <property type="match status" value="1"/>
</dbReference>
<dbReference type="SUPFAM" id="SSF89392">
    <property type="entry name" value="Prokaryotic lipoproteins and lipoprotein localization factors"/>
    <property type="match status" value="1"/>
</dbReference>
<dbReference type="GO" id="GO:0015031">
    <property type="term" value="P:protein transport"/>
    <property type="evidence" value="ECO:0007669"/>
    <property type="project" value="UniProtKB-KW"/>
</dbReference>
<dbReference type="InterPro" id="IPR029046">
    <property type="entry name" value="LolA/LolB/LppX"/>
</dbReference>
<comment type="subunit">
    <text evidence="1">Monomer.</text>
</comment>
<evidence type="ECO:0000256" key="3">
    <source>
        <dbReference type="ARBA" id="ARBA00022729"/>
    </source>
</evidence>
<keyword evidence="7" id="KW-1185">Reference proteome</keyword>
<sequence length="206" mass="23733">MKFNYRKAYQPLLALSACLFPFFSNASLMQIQHNLAIFPLFQCEFSQTRQLKEMNLNLQSSGEFILSQQKGVIWQQTAPFPQTIVMTEKQIYQSVMGAVQIISAKDQPQLFHFTQLMSDILQGNWQALGDYFVLQSQPAQESEWQVLLTPKKSPFQQIFNQITLTGDKIIKSVLIQDKQGDNTHLQFQHCKALKTLTDEQEKLLAQ</sequence>
<gene>
    <name evidence="6" type="ORF">HMPREF0621_0675</name>
</gene>
<evidence type="ECO:0008006" key="8">
    <source>
        <dbReference type="Google" id="ProtNLM"/>
    </source>
</evidence>
<dbReference type="AlphaFoldDB" id="C9PNU3"/>
<feature type="signal peptide" evidence="5">
    <location>
        <begin position="1"/>
        <end position="26"/>
    </location>
</feature>
<dbReference type="Gene3D" id="2.50.20.10">
    <property type="entry name" value="Lipoprotein localisation LolA/LolB/LppX"/>
    <property type="match status" value="1"/>
</dbReference>
<evidence type="ECO:0000256" key="1">
    <source>
        <dbReference type="ARBA" id="ARBA00011245"/>
    </source>
</evidence>
<proteinExistence type="predicted"/>
<evidence type="ECO:0000256" key="4">
    <source>
        <dbReference type="ARBA" id="ARBA00022927"/>
    </source>
</evidence>
<evidence type="ECO:0000313" key="6">
    <source>
        <dbReference type="EMBL" id="EEX50734.1"/>
    </source>
</evidence>
<dbReference type="InterPro" id="IPR004564">
    <property type="entry name" value="OM_lipoprot_carrier_LolA-like"/>
</dbReference>
<dbReference type="PROSITE" id="PS51257">
    <property type="entry name" value="PROKAR_LIPOPROTEIN"/>
    <property type="match status" value="1"/>
</dbReference>
<feature type="chain" id="PRO_5002998609" description="Outer membrane lipoprotein carrier protein LolA" evidence="5">
    <location>
        <begin position="27"/>
        <end position="206"/>
    </location>
</feature>
<keyword evidence="2" id="KW-0813">Transport</keyword>
<dbReference type="CDD" id="cd16325">
    <property type="entry name" value="LolA"/>
    <property type="match status" value="1"/>
</dbReference>